<feature type="compositionally biased region" description="Pro residues" evidence="1">
    <location>
        <begin position="40"/>
        <end position="59"/>
    </location>
</feature>
<dbReference type="EMBL" id="JAVDSG010000001">
    <property type="protein sequence ID" value="MDR6598040.1"/>
    <property type="molecule type" value="Genomic_DNA"/>
</dbReference>
<sequence>MSYPHQPQLPPQGNPAEGWHYPTAQPTGEYPVQPYQQPTQPYPYPYPPQQQPYAQPYPPPYAQPYPPQPFVQAVMPQQHVQVNLYGGRPHVNHGLHLVLTLLTCGLWGLVWIVIAIGNS</sequence>
<comment type="caution">
    <text evidence="3">The sequence shown here is derived from an EMBL/GenBank/DDBJ whole genome shotgun (WGS) entry which is preliminary data.</text>
</comment>
<evidence type="ECO:0000256" key="1">
    <source>
        <dbReference type="SAM" id="MobiDB-lite"/>
    </source>
</evidence>
<evidence type="ECO:0000256" key="2">
    <source>
        <dbReference type="SAM" id="Phobius"/>
    </source>
</evidence>
<keyword evidence="2" id="KW-0812">Transmembrane</keyword>
<proteinExistence type="predicted"/>
<evidence type="ECO:0000313" key="3">
    <source>
        <dbReference type="EMBL" id="MDR6598040.1"/>
    </source>
</evidence>
<dbReference type="Proteomes" id="UP001268819">
    <property type="component" value="Unassembled WGS sequence"/>
</dbReference>
<keyword evidence="2" id="KW-1133">Transmembrane helix</keyword>
<feature type="region of interest" description="Disordered" evidence="1">
    <location>
        <begin position="1"/>
        <end position="59"/>
    </location>
</feature>
<gene>
    <name evidence="3" type="ORF">J2S66_006424</name>
</gene>
<dbReference type="RefSeq" id="WP_310311995.1">
    <property type="nucleotide sequence ID" value="NZ_BAAAXB010000001.1"/>
</dbReference>
<keyword evidence="4" id="KW-1185">Reference proteome</keyword>
<protein>
    <submittedName>
        <fullName evidence="3">Uncharacterized protein</fullName>
    </submittedName>
</protein>
<evidence type="ECO:0000313" key="4">
    <source>
        <dbReference type="Proteomes" id="UP001268819"/>
    </source>
</evidence>
<feature type="compositionally biased region" description="Low complexity" evidence="1">
    <location>
        <begin position="30"/>
        <end position="39"/>
    </location>
</feature>
<accession>A0ABU1Q572</accession>
<reference evidence="3 4" key="1">
    <citation type="submission" date="2023-07" db="EMBL/GenBank/DDBJ databases">
        <title>Sequencing the genomes of 1000 actinobacteria strains.</title>
        <authorList>
            <person name="Klenk H.-P."/>
        </authorList>
    </citation>
    <scope>NUCLEOTIDE SEQUENCE [LARGE SCALE GENOMIC DNA]</scope>
    <source>
        <strain evidence="3 4">DSM 43749</strain>
    </source>
</reference>
<keyword evidence="2" id="KW-0472">Membrane</keyword>
<feature type="transmembrane region" description="Helical" evidence="2">
    <location>
        <begin position="94"/>
        <end position="116"/>
    </location>
</feature>
<organism evidence="3 4">
    <name type="scientific">Saccharothrix longispora</name>
    <dbReference type="NCBI Taxonomy" id="33920"/>
    <lineage>
        <taxon>Bacteria</taxon>
        <taxon>Bacillati</taxon>
        <taxon>Actinomycetota</taxon>
        <taxon>Actinomycetes</taxon>
        <taxon>Pseudonocardiales</taxon>
        <taxon>Pseudonocardiaceae</taxon>
        <taxon>Saccharothrix</taxon>
    </lineage>
</organism>
<name>A0ABU1Q572_9PSEU</name>